<protein>
    <submittedName>
        <fullName evidence="1">Uncharacterized protein</fullName>
    </submittedName>
</protein>
<organism evidence="1 2">
    <name type="scientific">Sphaerobolus stellatus (strain SS14)</name>
    <dbReference type="NCBI Taxonomy" id="990650"/>
    <lineage>
        <taxon>Eukaryota</taxon>
        <taxon>Fungi</taxon>
        <taxon>Dikarya</taxon>
        <taxon>Basidiomycota</taxon>
        <taxon>Agaricomycotina</taxon>
        <taxon>Agaricomycetes</taxon>
        <taxon>Phallomycetidae</taxon>
        <taxon>Geastrales</taxon>
        <taxon>Sphaerobolaceae</taxon>
        <taxon>Sphaerobolus</taxon>
    </lineage>
</organism>
<gene>
    <name evidence="1" type="ORF">M422DRAFT_29376</name>
</gene>
<reference evidence="1 2" key="1">
    <citation type="submission" date="2014-06" db="EMBL/GenBank/DDBJ databases">
        <title>Evolutionary Origins and Diversification of the Mycorrhizal Mutualists.</title>
        <authorList>
            <consortium name="DOE Joint Genome Institute"/>
            <consortium name="Mycorrhizal Genomics Consortium"/>
            <person name="Kohler A."/>
            <person name="Kuo A."/>
            <person name="Nagy L.G."/>
            <person name="Floudas D."/>
            <person name="Copeland A."/>
            <person name="Barry K.W."/>
            <person name="Cichocki N."/>
            <person name="Veneault-Fourrey C."/>
            <person name="LaButti K."/>
            <person name="Lindquist E.A."/>
            <person name="Lipzen A."/>
            <person name="Lundell T."/>
            <person name="Morin E."/>
            <person name="Murat C."/>
            <person name="Riley R."/>
            <person name="Ohm R."/>
            <person name="Sun H."/>
            <person name="Tunlid A."/>
            <person name="Henrissat B."/>
            <person name="Grigoriev I.V."/>
            <person name="Hibbett D.S."/>
            <person name="Martin F."/>
        </authorList>
    </citation>
    <scope>NUCLEOTIDE SEQUENCE [LARGE SCALE GENOMIC DNA]</scope>
    <source>
        <strain evidence="1 2">SS14</strain>
    </source>
</reference>
<accession>A0A0C9W4E7</accession>
<proteinExistence type="predicted"/>
<dbReference type="Proteomes" id="UP000054279">
    <property type="component" value="Unassembled WGS sequence"/>
</dbReference>
<dbReference type="OrthoDB" id="194358at2759"/>
<name>A0A0C9W4E7_SPHS4</name>
<dbReference type="EMBL" id="KN837108">
    <property type="protein sequence ID" value="KIJ46246.1"/>
    <property type="molecule type" value="Genomic_DNA"/>
</dbReference>
<evidence type="ECO:0000313" key="1">
    <source>
        <dbReference type="EMBL" id="KIJ46246.1"/>
    </source>
</evidence>
<sequence length="126" mass="14042">MTHTRPSSYPSSSTHLRSFYSLSNIGLDMRTVSSRTEASTFVECAPRDIVQLDIDNVEESSISLSAQLAAYGETLSLERHFNHGEPNGRRAVLVLAWPKMMSTVLRRSVNAKMRGSERKKDGGRRG</sequence>
<keyword evidence="2" id="KW-1185">Reference proteome</keyword>
<dbReference type="HOGENOM" id="CLU_1982988_0_0_1"/>
<evidence type="ECO:0000313" key="2">
    <source>
        <dbReference type="Proteomes" id="UP000054279"/>
    </source>
</evidence>
<dbReference type="AlphaFoldDB" id="A0A0C9W4E7"/>